<dbReference type="KEGG" id="lfp:Y981_07490"/>
<dbReference type="InterPro" id="IPR026017">
    <property type="entry name" value="Lumazine-bd_dom"/>
</dbReference>
<dbReference type="PANTHER" id="PTHR21098:SF0">
    <property type="entry name" value="RIBOFLAVIN SYNTHASE"/>
    <property type="match status" value="1"/>
</dbReference>
<dbReference type="OrthoDB" id="9788537at2"/>
<dbReference type="Pfam" id="PF00677">
    <property type="entry name" value="Lum_binding"/>
    <property type="match status" value="2"/>
</dbReference>
<keyword evidence="6" id="KW-1185">Reference proteome</keyword>
<feature type="domain" description="Lumazine-binding" evidence="4">
    <location>
        <begin position="97"/>
        <end position="199"/>
    </location>
</feature>
<dbReference type="PANTHER" id="PTHR21098">
    <property type="entry name" value="RIBOFLAVIN SYNTHASE ALPHA CHAIN"/>
    <property type="match status" value="1"/>
</dbReference>
<evidence type="ECO:0000259" key="4">
    <source>
        <dbReference type="PROSITE" id="PS51177"/>
    </source>
</evidence>
<protein>
    <recommendedName>
        <fullName evidence="2">Riboflavin synthase</fullName>
        <ecNumber evidence="2">2.5.1.9</ecNumber>
    </recommendedName>
</protein>
<dbReference type="GO" id="GO:0004746">
    <property type="term" value="F:riboflavin synthase activity"/>
    <property type="evidence" value="ECO:0007669"/>
    <property type="project" value="UniProtKB-UniRule"/>
</dbReference>
<name>A0A059XQ13_9BACT</name>
<sequence length="210" mass="22894">MFTGIIEETGRIRSLEKSDAGCVLSIEDVSFGSELAPGESVAINGACMTVTDRWESGFRVDVSLETLAVTRMGSFVRGERVNLERAMRLGDRLGGHLVLGHVDGLGVLTSRERKGETEFLLLALPYDDRALVIPKGSIAVDGISLTVNRIREKDSRRECLIELAIIPHTLEVTNLGDRNVGDAVHLEYDIVGKYILRSQETTLTGAGRPS</sequence>
<dbReference type="GO" id="GO:0009231">
    <property type="term" value="P:riboflavin biosynthetic process"/>
    <property type="evidence" value="ECO:0007669"/>
    <property type="project" value="TreeGrafter"/>
</dbReference>
<dbReference type="CDD" id="cd00402">
    <property type="entry name" value="Riboflavin_synthase_like"/>
    <property type="match status" value="1"/>
</dbReference>
<dbReference type="HOGENOM" id="CLU_034388_2_0_0"/>
<evidence type="ECO:0000256" key="2">
    <source>
        <dbReference type="NCBIfam" id="TIGR00187"/>
    </source>
</evidence>
<accession>A0A059XQ13</accession>
<feature type="repeat" description="Lumazine-binding" evidence="3">
    <location>
        <begin position="1"/>
        <end position="96"/>
    </location>
</feature>
<feature type="repeat" description="Lumazine-binding" evidence="3">
    <location>
        <begin position="97"/>
        <end position="199"/>
    </location>
</feature>
<evidence type="ECO:0000256" key="3">
    <source>
        <dbReference type="PROSITE-ProRule" id="PRU00524"/>
    </source>
</evidence>
<dbReference type="NCBIfam" id="TIGR00187">
    <property type="entry name" value="ribE"/>
    <property type="match status" value="1"/>
</dbReference>
<proteinExistence type="predicted"/>
<dbReference type="NCBIfam" id="NF006767">
    <property type="entry name" value="PRK09289.1"/>
    <property type="match status" value="1"/>
</dbReference>
<reference evidence="6" key="1">
    <citation type="submission" date="2014-02" db="EMBL/GenBank/DDBJ databases">
        <title>Complete genome sequence and comparative genomic analysis of the nitrogen-fixing bacterium Leptospirillum ferriphilum YSK.</title>
        <authorList>
            <person name="Guo X."/>
            <person name="Yin H."/>
            <person name="Liang Y."/>
            <person name="Hu Q."/>
            <person name="Ma L."/>
            <person name="Xiao Y."/>
            <person name="Zhang X."/>
            <person name="Qiu G."/>
            <person name="Liu X."/>
        </authorList>
    </citation>
    <scope>NUCLEOTIDE SEQUENCE [LARGE SCALE GENOMIC DNA]</scope>
    <source>
        <strain evidence="6">YSK</strain>
    </source>
</reference>
<dbReference type="RefSeq" id="WP_014961221.1">
    <property type="nucleotide sequence ID" value="NZ_CP007243.1"/>
</dbReference>
<dbReference type="Proteomes" id="UP000027059">
    <property type="component" value="Chromosome"/>
</dbReference>
<dbReference type="SUPFAM" id="SSF63380">
    <property type="entry name" value="Riboflavin synthase domain-like"/>
    <property type="match status" value="2"/>
</dbReference>
<dbReference type="InterPro" id="IPR001783">
    <property type="entry name" value="Lumazine-bd"/>
</dbReference>
<evidence type="ECO:0000313" key="5">
    <source>
        <dbReference type="EMBL" id="AIA30654.1"/>
    </source>
</evidence>
<keyword evidence="1" id="KW-0677">Repeat</keyword>
<dbReference type="AlphaFoldDB" id="A0A059XQ13"/>
<evidence type="ECO:0000256" key="1">
    <source>
        <dbReference type="ARBA" id="ARBA00022737"/>
    </source>
</evidence>
<reference evidence="5 6" key="2">
    <citation type="journal article" date="2015" name="Biomed. Res. Int.">
        <title>Effects of Arsenite Resistance on the Growth and Functional Gene Expression of Leptospirillum ferriphilum and Acidithiobacillus thiooxidans in Pure Culture and Coculture.</title>
        <authorList>
            <person name="Jiang H."/>
            <person name="Liang Y."/>
            <person name="Yin H."/>
            <person name="Xiao Y."/>
            <person name="Guo X."/>
            <person name="Xu Y."/>
            <person name="Hu Q."/>
            <person name="Liu H."/>
            <person name="Liu X."/>
        </authorList>
    </citation>
    <scope>NUCLEOTIDE SEQUENCE [LARGE SCALE GENOMIC DNA]</scope>
    <source>
        <strain evidence="5 6">YSK</strain>
    </source>
</reference>
<dbReference type="EC" id="2.5.1.9" evidence="2"/>
<dbReference type="EMBL" id="CP007243">
    <property type="protein sequence ID" value="AIA30654.1"/>
    <property type="molecule type" value="Genomic_DNA"/>
</dbReference>
<organism evidence="5 6">
    <name type="scientific">Leptospirillum ferriphilum YSK</name>
    <dbReference type="NCBI Taxonomy" id="1441628"/>
    <lineage>
        <taxon>Bacteria</taxon>
        <taxon>Pseudomonadati</taxon>
        <taxon>Nitrospirota</taxon>
        <taxon>Nitrospiria</taxon>
        <taxon>Nitrospirales</taxon>
        <taxon>Nitrospiraceae</taxon>
        <taxon>Leptospirillum</taxon>
    </lineage>
</organism>
<gene>
    <name evidence="5" type="ORF">Y981_07490</name>
</gene>
<dbReference type="PROSITE" id="PS51177">
    <property type="entry name" value="LUMAZINE_BIND"/>
    <property type="match status" value="2"/>
</dbReference>
<evidence type="ECO:0000313" key="6">
    <source>
        <dbReference type="Proteomes" id="UP000027059"/>
    </source>
</evidence>
<dbReference type="InterPro" id="IPR017938">
    <property type="entry name" value="Riboflavin_synthase-like_b-brl"/>
</dbReference>
<dbReference type="InterPro" id="IPR023366">
    <property type="entry name" value="ATP_synth_asu-like_sf"/>
</dbReference>
<feature type="domain" description="Lumazine-binding" evidence="4">
    <location>
        <begin position="1"/>
        <end position="96"/>
    </location>
</feature>
<dbReference type="Gene3D" id="2.40.30.20">
    <property type="match status" value="2"/>
</dbReference>
<dbReference type="PIRSF" id="PIRSF000498">
    <property type="entry name" value="Riboflavin_syn_A"/>
    <property type="match status" value="1"/>
</dbReference>